<dbReference type="RefSeq" id="WP_135977839.1">
    <property type="nucleotide sequence ID" value="NZ_BQKC01000001.1"/>
</dbReference>
<feature type="transmembrane region" description="Helical" evidence="2">
    <location>
        <begin position="97"/>
        <end position="119"/>
    </location>
</feature>
<reference evidence="3" key="1">
    <citation type="journal article" date="2022" name="Int. J. Syst. Evol. Microbiol.">
        <title>Granulimonas faecalis gen. nov., sp. nov., and Leptogranulimonas caecicola gen. nov., sp. nov., novel lactate-producing Atopobiaceae bacteria isolated from mouse intestines, and an emended description of the family Atopobiaceae.</title>
        <authorList>
            <person name="Morinaga K."/>
            <person name="Kusada H."/>
            <person name="Sakamoto S."/>
            <person name="Murakami T."/>
            <person name="Toyoda A."/>
            <person name="Mori H."/>
            <person name="Meng X.Y."/>
            <person name="Takashino M."/>
            <person name="Murotomi K."/>
            <person name="Tamaki H."/>
        </authorList>
    </citation>
    <scope>NUCLEOTIDE SEQUENCE</scope>
    <source>
        <strain evidence="3">OPF53</strain>
    </source>
</reference>
<feature type="transmembrane region" description="Helical" evidence="2">
    <location>
        <begin position="131"/>
        <end position="154"/>
    </location>
</feature>
<sequence length="201" mass="22780">MSQRNPNNDRSQKQRTEGVSGMTRKGASRAKPVSQAGSTVQVVERRSKTRSKANPATLSKEEKKELKRRERDERDRVTVVSNILQRQDPAYAGLRRLWWILLGAGLAFTAVSWICMFIVPGASSDPGTPMGMAAMVCIILAYVCIIGGFIFDWVKVRPIRRKIEATVAGMTEKRMQQIVDDDFRREEEARLAREQRKRGTK</sequence>
<name>A0AAV5B3W5_9ACTN</name>
<comment type="caution">
    <text evidence="3">The sequence shown here is derived from an EMBL/GenBank/DDBJ whole genome shotgun (WGS) entry which is preliminary data.</text>
</comment>
<dbReference type="AlphaFoldDB" id="A0AAV5B3W5"/>
<accession>A0AAV5B3W5</accession>
<keyword evidence="2" id="KW-0812">Transmembrane</keyword>
<organism evidence="3 4">
    <name type="scientific">Granulimonas faecalis</name>
    <dbReference type="NCBI Taxonomy" id="2894155"/>
    <lineage>
        <taxon>Bacteria</taxon>
        <taxon>Bacillati</taxon>
        <taxon>Actinomycetota</taxon>
        <taxon>Coriobacteriia</taxon>
        <taxon>Coriobacteriales</taxon>
        <taxon>Kribbibacteriaceae</taxon>
        <taxon>Granulimonas</taxon>
    </lineage>
</organism>
<proteinExistence type="predicted"/>
<feature type="region of interest" description="Disordered" evidence="1">
    <location>
        <begin position="1"/>
        <end position="72"/>
    </location>
</feature>
<evidence type="ECO:0000256" key="2">
    <source>
        <dbReference type="SAM" id="Phobius"/>
    </source>
</evidence>
<protein>
    <recommendedName>
        <fullName evidence="5">Superfamily III holin-X</fullName>
    </recommendedName>
</protein>
<keyword evidence="2" id="KW-0472">Membrane</keyword>
<feature type="compositionally biased region" description="Basic and acidic residues" evidence="1">
    <location>
        <begin position="59"/>
        <end position="72"/>
    </location>
</feature>
<dbReference type="Proteomes" id="UP001055025">
    <property type="component" value="Unassembled WGS sequence"/>
</dbReference>
<evidence type="ECO:0000256" key="1">
    <source>
        <dbReference type="SAM" id="MobiDB-lite"/>
    </source>
</evidence>
<gene>
    <name evidence="3" type="ORF">ATOP_17890</name>
</gene>
<keyword evidence="4" id="KW-1185">Reference proteome</keyword>
<evidence type="ECO:0000313" key="3">
    <source>
        <dbReference type="EMBL" id="GJM56134.1"/>
    </source>
</evidence>
<dbReference type="EMBL" id="BQKC01000001">
    <property type="protein sequence ID" value="GJM56134.1"/>
    <property type="molecule type" value="Genomic_DNA"/>
</dbReference>
<evidence type="ECO:0008006" key="5">
    <source>
        <dbReference type="Google" id="ProtNLM"/>
    </source>
</evidence>
<evidence type="ECO:0000313" key="4">
    <source>
        <dbReference type="Proteomes" id="UP001055025"/>
    </source>
</evidence>
<keyword evidence="2" id="KW-1133">Transmembrane helix</keyword>